<dbReference type="InterPro" id="IPR009706">
    <property type="entry name" value="DUF1287"/>
</dbReference>
<dbReference type="Proteomes" id="UP001269819">
    <property type="component" value="Unassembled WGS sequence"/>
</dbReference>
<evidence type="ECO:0000256" key="1">
    <source>
        <dbReference type="SAM" id="SignalP"/>
    </source>
</evidence>
<feature type="chain" id="PRO_5047337222" evidence="1">
    <location>
        <begin position="20"/>
        <end position="199"/>
    </location>
</feature>
<dbReference type="Pfam" id="PF06940">
    <property type="entry name" value="DUF1287"/>
    <property type="match status" value="1"/>
</dbReference>
<protein>
    <submittedName>
        <fullName evidence="2">DUF1287 domain-containing protein</fullName>
    </submittedName>
</protein>
<keyword evidence="3" id="KW-1185">Reference proteome</keyword>
<comment type="caution">
    <text evidence="2">The sequence shown here is derived from an EMBL/GenBank/DDBJ whole genome shotgun (WGS) entry which is preliminary data.</text>
</comment>
<proteinExistence type="predicted"/>
<evidence type="ECO:0000313" key="3">
    <source>
        <dbReference type="Proteomes" id="UP001269819"/>
    </source>
</evidence>
<feature type="signal peptide" evidence="1">
    <location>
        <begin position="1"/>
        <end position="19"/>
    </location>
</feature>
<evidence type="ECO:0000313" key="2">
    <source>
        <dbReference type="EMBL" id="MDV2078264.1"/>
    </source>
</evidence>
<gene>
    <name evidence="2" type="ORF">RYS15_06185</name>
</gene>
<keyword evidence="1" id="KW-0732">Signal</keyword>
<organism evidence="2 3">
    <name type="scientific">Marinobacter xestospongiae</name>
    <dbReference type="NCBI Taxonomy" id="994319"/>
    <lineage>
        <taxon>Bacteria</taxon>
        <taxon>Pseudomonadati</taxon>
        <taxon>Pseudomonadota</taxon>
        <taxon>Gammaproteobacteria</taxon>
        <taxon>Pseudomonadales</taxon>
        <taxon>Marinobacteraceae</taxon>
        <taxon>Marinobacter</taxon>
    </lineage>
</organism>
<dbReference type="EMBL" id="JAWIIJ010000003">
    <property type="protein sequence ID" value="MDV2078264.1"/>
    <property type="molecule type" value="Genomic_DNA"/>
</dbReference>
<name>A0ABU3VVI4_9GAMM</name>
<reference evidence="2 3" key="1">
    <citation type="submission" date="2023-10" db="EMBL/GenBank/DDBJ databases">
        <title>Characteristics and mechanism of a salt-tolerant marine origin heterotrophic nitrifying- aerobic denitrifying bacteria Marinobacter xestospongiae HN1.</title>
        <authorList>
            <person name="Qi R."/>
        </authorList>
    </citation>
    <scope>NUCLEOTIDE SEQUENCE [LARGE SCALE GENOMIC DNA]</scope>
    <source>
        <strain evidence="2 3">HN1</strain>
    </source>
</reference>
<accession>A0ABU3VVI4</accession>
<dbReference type="RefSeq" id="WP_316973062.1">
    <property type="nucleotide sequence ID" value="NZ_JAWIIJ010000003.1"/>
</dbReference>
<dbReference type="PIRSF" id="PIRSF011444">
    <property type="entry name" value="DUF1287"/>
    <property type="match status" value="1"/>
</dbReference>
<sequence length="199" mass="22426">MIRILIPAVLLIATQTSLADSFEAALVQAAMDRTQQEVTYDGSYFTIPYPNGDVPPHLGVCTDVIIRSYRALGADLQLLVHEDMSGHFEAYPSRRIWGLTRPDSNIDHRRVPNLRVFFARHGQRLPVTDNPRDYAPGDVVSWRLPGDLPHIGIVTDQRSEITGHPLVVHNIGTGPKLEDRLFSYNITGHYRYVPPNYSE</sequence>